<dbReference type="Proteomes" id="UP000503349">
    <property type="component" value="Chromosome 11"/>
</dbReference>
<feature type="region of interest" description="Disordered" evidence="1">
    <location>
        <begin position="1"/>
        <end position="91"/>
    </location>
</feature>
<evidence type="ECO:0000313" key="3">
    <source>
        <dbReference type="Proteomes" id="UP000503349"/>
    </source>
</evidence>
<organism evidence="2 3">
    <name type="scientific">Channa argus</name>
    <name type="common">Northern snakehead</name>
    <name type="synonym">Ophicephalus argus</name>
    <dbReference type="NCBI Taxonomy" id="215402"/>
    <lineage>
        <taxon>Eukaryota</taxon>
        <taxon>Metazoa</taxon>
        <taxon>Chordata</taxon>
        <taxon>Craniata</taxon>
        <taxon>Vertebrata</taxon>
        <taxon>Euteleostomi</taxon>
        <taxon>Actinopterygii</taxon>
        <taxon>Neopterygii</taxon>
        <taxon>Teleostei</taxon>
        <taxon>Neoteleostei</taxon>
        <taxon>Acanthomorphata</taxon>
        <taxon>Anabantaria</taxon>
        <taxon>Anabantiformes</taxon>
        <taxon>Channoidei</taxon>
        <taxon>Channidae</taxon>
        <taxon>Channa</taxon>
    </lineage>
</organism>
<feature type="compositionally biased region" description="Basic and acidic residues" evidence="1">
    <location>
        <begin position="32"/>
        <end position="47"/>
    </location>
</feature>
<dbReference type="EMBL" id="CM015722">
    <property type="protein sequence ID" value="KAF3695516.1"/>
    <property type="molecule type" value="Genomic_DNA"/>
</dbReference>
<name>A0A6G1PZW6_CHAAH</name>
<feature type="compositionally biased region" description="Basic and acidic residues" evidence="1">
    <location>
        <begin position="1"/>
        <end position="13"/>
    </location>
</feature>
<gene>
    <name evidence="2" type="ORF">EXN66_Car011192</name>
</gene>
<dbReference type="AlphaFoldDB" id="A0A6G1PZW6"/>
<evidence type="ECO:0000313" key="2">
    <source>
        <dbReference type="EMBL" id="KAF3695516.1"/>
    </source>
</evidence>
<protein>
    <submittedName>
        <fullName evidence="2">Uncharacterized protein</fullName>
    </submittedName>
</protein>
<accession>A0A6G1PZW6</accession>
<proteinExistence type="predicted"/>
<evidence type="ECO:0000256" key="1">
    <source>
        <dbReference type="SAM" id="MobiDB-lite"/>
    </source>
</evidence>
<keyword evidence="3" id="KW-1185">Reference proteome</keyword>
<sequence length="91" mass="10626">MEREMWNRREQDGRPPSIFVIPFPRGMSQQDGEDHLRVTQSGQERRTPPRYSTDVYCGPPPPYNELEFKPDDLPPPYTEHNIAPPPHPDMV</sequence>
<feature type="compositionally biased region" description="Pro residues" evidence="1">
    <location>
        <begin position="73"/>
        <end position="91"/>
    </location>
</feature>
<reference evidence="2 3" key="1">
    <citation type="submission" date="2019-02" db="EMBL/GenBank/DDBJ databases">
        <title>Opniocepnalus argus genome.</title>
        <authorList>
            <person name="Zhou C."/>
            <person name="Xiao S."/>
        </authorList>
    </citation>
    <scope>NUCLEOTIDE SEQUENCE [LARGE SCALE GENOMIC DNA]</scope>
    <source>
        <strain evidence="2">OARG1902GOOAL</strain>
        <tissue evidence="2">Muscle</tissue>
    </source>
</reference>
<reference evidence="3" key="2">
    <citation type="submission" date="2019-02" db="EMBL/GenBank/DDBJ databases">
        <title>Opniocepnalus argus Var Kimnra genome.</title>
        <authorList>
            <person name="Zhou C."/>
            <person name="Xiao S."/>
        </authorList>
    </citation>
    <scope>NUCLEOTIDE SEQUENCE [LARGE SCALE GENOMIC DNA]</scope>
</reference>